<dbReference type="Pfam" id="PF08683">
    <property type="entry name" value="CAMSAP_CKK"/>
    <property type="match status" value="1"/>
</dbReference>
<feature type="compositionally biased region" description="Basic and acidic residues" evidence="2">
    <location>
        <begin position="1453"/>
        <end position="1464"/>
    </location>
</feature>
<feature type="region of interest" description="Disordered" evidence="2">
    <location>
        <begin position="1362"/>
        <end position="1528"/>
    </location>
</feature>
<dbReference type="Gene3D" id="3.10.20.360">
    <property type="entry name" value="CKK domain"/>
    <property type="match status" value="1"/>
</dbReference>
<dbReference type="GO" id="GO:0031122">
    <property type="term" value="P:cytoplasmic microtubule organization"/>
    <property type="evidence" value="ECO:0007669"/>
    <property type="project" value="TreeGrafter"/>
</dbReference>
<feature type="region of interest" description="Disordered" evidence="2">
    <location>
        <begin position="25"/>
        <end position="53"/>
    </location>
</feature>
<dbReference type="InterPro" id="IPR032940">
    <property type="entry name" value="CAMSAP"/>
</dbReference>
<dbReference type="PROSITE" id="PS51508">
    <property type="entry name" value="CKK"/>
    <property type="match status" value="1"/>
</dbReference>
<feature type="region of interest" description="Disordered" evidence="2">
    <location>
        <begin position="1007"/>
        <end position="1054"/>
    </location>
</feature>
<feature type="compositionally biased region" description="Polar residues" evidence="2">
    <location>
        <begin position="621"/>
        <end position="637"/>
    </location>
</feature>
<dbReference type="GO" id="GO:0036449">
    <property type="term" value="C:microtubule minus-end"/>
    <property type="evidence" value="ECO:0007669"/>
    <property type="project" value="TreeGrafter"/>
</dbReference>
<proteinExistence type="inferred from homology"/>
<feature type="compositionally biased region" description="Polar residues" evidence="2">
    <location>
        <begin position="532"/>
        <end position="547"/>
    </location>
</feature>
<feature type="compositionally biased region" description="Polar residues" evidence="2">
    <location>
        <begin position="876"/>
        <end position="890"/>
    </location>
</feature>
<dbReference type="InterPro" id="IPR011033">
    <property type="entry name" value="PRC_barrel-like_sf"/>
</dbReference>
<feature type="compositionally biased region" description="Polar residues" evidence="2">
    <location>
        <begin position="29"/>
        <end position="45"/>
    </location>
</feature>
<feature type="compositionally biased region" description="Basic and acidic residues" evidence="2">
    <location>
        <begin position="1368"/>
        <end position="1393"/>
    </location>
</feature>
<feature type="compositionally biased region" description="Basic and acidic residues" evidence="2">
    <location>
        <begin position="603"/>
        <end position="613"/>
    </location>
</feature>
<feature type="compositionally biased region" description="Acidic residues" evidence="2">
    <location>
        <begin position="960"/>
        <end position="988"/>
    </location>
</feature>
<sequence length="1699" mass="185204">MAASIAKLAPPDLVKQAIIDLSERGKLGSPTQTSSANPDAQSTSDSKIHARPLSPLSVTNGSVSTGDLVECRQWLQRWLDAIVAQTVPKVLGIPGLSLNQIQELVPSLGFSTRLACAVQHHCPSLPGTESKQFEVCLDRCRAALLDGRTNLTAALSEDELTNGRNVHRLLRRQLISTNYSPIRSFHLLEQLCLDPCMRSLTPAQEVRLSAEFYHWLSNPVETSSSLAQDPSSEPFVVKPAIPDSAPSSSTLQNGILRDLVRSSGIVARPARPAHPNSRPIALLNTSTVEQLVVSSSSDAVSKLPDTVVREAETTSETPESNPLGVANNSFLSLSMTTERELTDPLLVDLARVASNATATASVVTDSQQHGRPSLVADNTRPSGGFFVSPQNRSADSDLTSTTIPVDSSPLTRNKFYATFSKRPTPSLSDKLPIIGSPTRKHNPATAGARSGTFARSTNFSSPQHAPVSALDSGIPSLRSEFEKKRRSRSTVGANQSVGSDVPGGQKIDHLPQGITTWATTGGARQAARKGSSVDSTTDGMISSTVDGTGSKLPISRSATAALRLSLDQRRRAIEVGRQRTMLANHQAAKQRHHAAFQKLLQSEQRRRSKKEELEASEMDSALQTSRASADQVISSSALEPADGDNQDRMNASEPYDVDQSAVSISQREQVTDVDEDFSMHSAVVAGEEPPDHLLLPDQTAIQNSEVTTDRISAPETGQDLSLVDVAITPDKLVPSSTKEASPLMFESIPAKQKSGEASLSESRVPTKTRSSASSQQQQEPDHSGSEAMEYIGSIASERPMRSVSPSSRDWYNSMPIRHRSKGDPLATNTTRQRYSGHPRRPDEDLRHSIDPAVIKIKGSNHSGRIVQQRRTAGLPMNQSPSMPRQRQFQHSSGGSSGGRRYELTSQSLCVEPRTRAERSHQQLIAQQQQRLRASRCGFPHPLAASEDYNWSVRMTRPVEWDEPGDDEYDDEVDDEAYDDDQEDRDEEIQTNGSEIQEYSVVDDEYYEEQDTDGEYDNRSIKQRQGRMVYDGRRGSMTDSEEEENAGGGASNLRRSGSHRLWRDVEPFSERSSVAFSSGRRRTAHGRYRKRNQLRASYDPNTSSYGSGFRPTETVVDAETLDKLNRNLLDLQSGLERLSAQQQQVLLASSSATAAVALVAGANTQQAYLNQQPVGGPSGGIANQPLQPPPITVQPSSPAGFARAMWIERPQFREVGRGQLDVTQVGITSEGQAGIVPEENTSVVAASYFNARSESSEPSSQFQPNQTSEKCSITAKHGQAFMADLNTHQGSPSPTEPKAPEAPELEPTPPPATDKSTEPANKSPTSKVFFIGFDEPDPQLMQRKCDRLEARRAAEKAMAAQHLEALRSSGREEKQSQELAELERRTTEKERREAILQAYLNRKEQTESQCHRHQNPYPVRPGSAALSLSSGNLSTKSRRSASQNTLSKTNQRSADLRASRVDALRAKSATRKQPPMDSSTASVRGNADGEAVDSTEADIEAKQEKRVNREISQKQRQKPNGRPAGRLTSGLSLSSLHRLGASDQSTSGPGVSVAGQPKLFVKPKAKSNRMVIVNAIGHCCLAGAVNEPMKQATLKELASTEGTHFMILFRDARCQYRAVYAYDLESEELHLICGTGPRKITHDMANRFFKYNSGGKHFTEITSTNHLSPVVDAVTIHDYLWSKSGAQSAAMSLVSGRPAS</sequence>
<gene>
    <name evidence="4" type="ORF">FBUS_04180</name>
</gene>
<dbReference type="SUPFAM" id="SSF50346">
    <property type="entry name" value="PRC-barrel domain"/>
    <property type="match status" value="1"/>
</dbReference>
<dbReference type="OrthoDB" id="2125658at2759"/>
<feature type="region of interest" description="Disordered" evidence="2">
    <location>
        <begin position="872"/>
        <end position="901"/>
    </location>
</feature>
<feature type="compositionally biased region" description="Basic and acidic residues" evidence="2">
    <location>
        <begin position="1498"/>
        <end position="1512"/>
    </location>
</feature>
<dbReference type="GO" id="GO:0007026">
    <property type="term" value="P:negative regulation of microtubule depolymerization"/>
    <property type="evidence" value="ECO:0007669"/>
    <property type="project" value="TreeGrafter"/>
</dbReference>
<dbReference type="SMART" id="SM01051">
    <property type="entry name" value="CAMSAP_CKK"/>
    <property type="match status" value="1"/>
</dbReference>
<feature type="compositionally biased region" description="Polar residues" evidence="2">
    <location>
        <begin position="755"/>
        <end position="778"/>
    </location>
</feature>
<feature type="region of interest" description="Disordered" evidence="2">
    <location>
        <begin position="1284"/>
        <end position="1331"/>
    </location>
</feature>
<dbReference type="EMBL" id="LUCM01011338">
    <property type="protein sequence ID" value="KAA0184119.1"/>
    <property type="molecule type" value="Genomic_DNA"/>
</dbReference>
<comment type="similarity">
    <text evidence="1">Belongs to the CAMSAP1 family.</text>
</comment>
<organism evidence="4 5">
    <name type="scientific">Fasciolopsis buskii</name>
    <dbReference type="NCBI Taxonomy" id="27845"/>
    <lineage>
        <taxon>Eukaryota</taxon>
        <taxon>Metazoa</taxon>
        <taxon>Spiralia</taxon>
        <taxon>Lophotrochozoa</taxon>
        <taxon>Platyhelminthes</taxon>
        <taxon>Trematoda</taxon>
        <taxon>Digenea</taxon>
        <taxon>Plagiorchiida</taxon>
        <taxon>Echinostomata</taxon>
        <taxon>Echinostomatoidea</taxon>
        <taxon>Fasciolidae</taxon>
        <taxon>Fasciolopsis</taxon>
    </lineage>
</organism>
<feature type="compositionally biased region" description="Polar residues" evidence="2">
    <location>
        <begin position="1439"/>
        <end position="1452"/>
    </location>
</feature>
<dbReference type="PANTHER" id="PTHR21595:SF0">
    <property type="entry name" value="PATRONIN"/>
    <property type="match status" value="1"/>
</dbReference>
<evidence type="ECO:0000256" key="2">
    <source>
        <dbReference type="SAM" id="MobiDB-lite"/>
    </source>
</evidence>
<feature type="domain" description="CKK" evidence="3">
    <location>
        <begin position="1555"/>
        <end position="1692"/>
    </location>
</feature>
<feature type="region of interest" description="Disordered" evidence="2">
    <location>
        <begin position="958"/>
        <end position="993"/>
    </location>
</feature>
<feature type="compositionally biased region" description="Polar residues" evidence="2">
    <location>
        <begin position="453"/>
        <end position="463"/>
    </location>
</feature>
<dbReference type="GO" id="GO:0005516">
    <property type="term" value="F:calmodulin binding"/>
    <property type="evidence" value="ECO:0007669"/>
    <property type="project" value="InterPro"/>
</dbReference>
<dbReference type="GO" id="GO:0051011">
    <property type="term" value="F:microtubule minus-end binding"/>
    <property type="evidence" value="ECO:0007669"/>
    <property type="project" value="TreeGrafter"/>
</dbReference>
<feature type="region of interest" description="Disordered" evidence="2">
    <location>
        <begin position="602"/>
        <end position="662"/>
    </location>
</feature>
<evidence type="ECO:0000313" key="4">
    <source>
        <dbReference type="EMBL" id="KAA0184119.1"/>
    </source>
</evidence>
<reference evidence="4" key="1">
    <citation type="submission" date="2019-05" db="EMBL/GenBank/DDBJ databases">
        <title>Annotation for the trematode Fasciolopsis buski.</title>
        <authorList>
            <person name="Choi Y.-J."/>
        </authorList>
    </citation>
    <scope>NUCLEOTIDE SEQUENCE</scope>
    <source>
        <strain evidence="4">HT</strain>
        <tissue evidence="4">Whole worm</tissue>
    </source>
</reference>
<dbReference type="InterPro" id="IPR038209">
    <property type="entry name" value="CKK_dom_sf"/>
</dbReference>
<accession>A0A8E0VG73</accession>
<dbReference type="PANTHER" id="PTHR21595">
    <property type="entry name" value="PATRONIN"/>
    <property type="match status" value="1"/>
</dbReference>
<feature type="compositionally biased region" description="Low complexity" evidence="2">
    <location>
        <begin position="1421"/>
        <end position="1433"/>
    </location>
</feature>
<dbReference type="Proteomes" id="UP000728185">
    <property type="component" value="Unassembled WGS sequence"/>
</dbReference>
<comment type="caution">
    <text evidence="4">The sequence shown here is derived from an EMBL/GenBank/DDBJ whole genome shotgun (WGS) entry which is preliminary data.</text>
</comment>
<evidence type="ECO:0000259" key="3">
    <source>
        <dbReference type="PROSITE" id="PS51508"/>
    </source>
</evidence>
<dbReference type="InterPro" id="IPR014797">
    <property type="entry name" value="CKK_CAMSAP"/>
</dbReference>
<comment type="domain">
    <text evidence="1">The CKK domain binds microtubules.</text>
</comment>
<feature type="region of interest" description="Disordered" evidence="2">
    <location>
        <begin position="427"/>
        <end position="548"/>
    </location>
</feature>
<name>A0A8E0VG73_9TREM</name>
<keyword evidence="5" id="KW-1185">Reference proteome</keyword>
<keyword evidence="1" id="KW-0493">Microtubule</keyword>
<feature type="compositionally biased region" description="Basic and acidic residues" evidence="2">
    <location>
        <begin position="1400"/>
        <end position="1409"/>
    </location>
</feature>
<evidence type="ECO:0000256" key="1">
    <source>
        <dbReference type="PROSITE-ProRule" id="PRU00841"/>
    </source>
</evidence>
<feature type="region of interest" description="Disordered" evidence="2">
    <location>
        <begin position="732"/>
        <end position="845"/>
    </location>
</feature>
<evidence type="ECO:0000313" key="5">
    <source>
        <dbReference type="Proteomes" id="UP000728185"/>
    </source>
</evidence>
<protein>
    <submittedName>
        <fullName evidence="4">Short spindle protein 4</fullName>
    </submittedName>
</protein>